<reference evidence="2" key="1">
    <citation type="submission" date="2023-03" db="EMBL/GenBank/DDBJ databases">
        <authorList>
            <person name="Shen W."/>
            <person name="Cai J."/>
        </authorList>
    </citation>
    <scope>NUCLEOTIDE SEQUENCE</scope>
    <source>
        <strain evidence="2">K72-2</strain>
    </source>
</reference>
<organism evidence="2 3">
    <name type="scientific">Enterococcus casseliflavus</name>
    <name type="common">Enterococcus flavescens</name>
    <dbReference type="NCBI Taxonomy" id="37734"/>
    <lineage>
        <taxon>Bacteria</taxon>
        <taxon>Bacillati</taxon>
        <taxon>Bacillota</taxon>
        <taxon>Bacilli</taxon>
        <taxon>Lactobacillales</taxon>
        <taxon>Enterococcaceae</taxon>
        <taxon>Enterococcus</taxon>
    </lineage>
</organism>
<gene>
    <name evidence="2" type="ORF">P7I32_13450</name>
</gene>
<comment type="caution">
    <text evidence="2">The sequence shown here is derived from an EMBL/GenBank/DDBJ whole genome shotgun (WGS) entry which is preliminary data.</text>
</comment>
<evidence type="ECO:0000256" key="1">
    <source>
        <dbReference type="SAM" id="MobiDB-lite"/>
    </source>
</evidence>
<name>A0AAW8USG2_ENTCA</name>
<dbReference type="Proteomes" id="UP001268896">
    <property type="component" value="Unassembled WGS sequence"/>
</dbReference>
<protein>
    <submittedName>
        <fullName evidence="2">Uncharacterized protein</fullName>
    </submittedName>
</protein>
<sequence length="363" mass="41026">MNDNLLSRIPVLEIPKKTKYWVVRANGGEYYQDFLENNFIAIGDDKITKESLDEKKKQDGFHNLDSIEILKVIYGEKYPDLKPQSHTLYSKRLYNFMFEMKKGDIVIVPSKSSSFFLIGVIDSDMFDGVSVVEDSEDTEIKPCPFIKRRRVTWIKEIGRASLPQKMFWVLSAHQTIFNVTEFSREINSLLSFIVKYGDEVTASCFVSTNEGVTIKDWHELTSVLIETTGNDSDEIDMKIDVQSPGDIAVSAAVDSISKLFQILGNIVDPSSITPGTILAYSVILCAIGFGEVNIAGFKLQGIHPYFFGKGKLEREKMKAEIEAINLNNKKISKEIEDKRIIPSDPGKIIPMKKKKDSLDLDQD</sequence>
<proteinExistence type="predicted"/>
<evidence type="ECO:0000313" key="3">
    <source>
        <dbReference type="Proteomes" id="UP001268896"/>
    </source>
</evidence>
<dbReference type="AlphaFoldDB" id="A0AAW8USG2"/>
<accession>A0AAW8USG2</accession>
<evidence type="ECO:0000313" key="2">
    <source>
        <dbReference type="EMBL" id="MDT2965616.1"/>
    </source>
</evidence>
<dbReference type="EMBL" id="JARQDV010000010">
    <property type="protein sequence ID" value="MDT2965616.1"/>
    <property type="molecule type" value="Genomic_DNA"/>
</dbReference>
<dbReference type="RefSeq" id="WP_311904364.1">
    <property type="nucleotide sequence ID" value="NZ_JARQDV010000010.1"/>
</dbReference>
<feature type="region of interest" description="Disordered" evidence="1">
    <location>
        <begin position="342"/>
        <end position="363"/>
    </location>
</feature>